<sequence>MSRSTEGAQNRNRARPRPGPWSASRSLGVQDERNYSIASAAEAQAAARAAAHGQWPPLAGRRRRRAASLAELRRPRYVVYEMKGESKICISDAVPLNSPAVTKVYLNTGNSRKTHSFDGPEIHLQKESNNTTDIDLHLNTTLSIKSSKKIRLLFMVNFLLCAFCFLIVGVIAFYYWKEMISMRHDMDLVKDQMLRQSFIDRTAIGQNILTAEPRLAGLGTRLETGISNDKVALSSTNMMLHEEPLAPVKSTDKPYEDLNNKYNSSAPYKDMFVVQFNGAVDEMNLGEEFHIGPWVLDKEVSTENSSFKIALSEDSKYMTVKESGLYLVYAQVVYLSYKPNCYFIWARGMSDAPRLISACGTGDDTSGRPVERAQMSCSTQAVARLYRGETILLVQREENTIVCLKSGYTYVGFVKLNS</sequence>
<feature type="region of interest" description="Disordered" evidence="7">
    <location>
        <begin position="1"/>
        <end position="28"/>
    </location>
</feature>
<evidence type="ECO:0000313" key="11">
    <source>
        <dbReference type="Proteomes" id="UP000299102"/>
    </source>
</evidence>
<evidence type="ECO:0000259" key="9">
    <source>
        <dbReference type="PROSITE" id="PS50049"/>
    </source>
</evidence>
<keyword evidence="11" id="KW-1185">Reference proteome</keyword>
<dbReference type="GO" id="GO:0005164">
    <property type="term" value="F:tumor necrosis factor receptor binding"/>
    <property type="evidence" value="ECO:0007669"/>
    <property type="project" value="InterPro"/>
</dbReference>
<dbReference type="Gene3D" id="2.60.120.40">
    <property type="match status" value="1"/>
</dbReference>
<evidence type="ECO:0000256" key="8">
    <source>
        <dbReference type="SAM" id="Phobius"/>
    </source>
</evidence>
<dbReference type="GO" id="GO:0005125">
    <property type="term" value="F:cytokine activity"/>
    <property type="evidence" value="ECO:0007669"/>
    <property type="project" value="UniProtKB-KW"/>
</dbReference>
<dbReference type="GO" id="GO:0006955">
    <property type="term" value="P:immune response"/>
    <property type="evidence" value="ECO:0007669"/>
    <property type="project" value="InterPro"/>
</dbReference>
<evidence type="ECO:0000256" key="4">
    <source>
        <dbReference type="ARBA" id="ARBA00022525"/>
    </source>
</evidence>
<keyword evidence="5" id="KW-1015">Disulfide bond</keyword>
<dbReference type="SUPFAM" id="SSF49842">
    <property type="entry name" value="TNF-like"/>
    <property type="match status" value="1"/>
</dbReference>
<name>A0A4C1SAT9_EUMVA</name>
<dbReference type="STRING" id="151549.A0A4C1SAT9"/>
<comment type="caution">
    <text evidence="10">The sequence shown here is derived from an EMBL/GenBank/DDBJ whole genome shotgun (WGS) entry which is preliminary data.</text>
</comment>
<dbReference type="InterPro" id="IPR051748">
    <property type="entry name" value="TNF_Ligand_Superfamily"/>
</dbReference>
<dbReference type="GO" id="GO:0016020">
    <property type="term" value="C:membrane"/>
    <property type="evidence" value="ECO:0007669"/>
    <property type="project" value="InterPro"/>
</dbReference>
<keyword evidence="8" id="KW-0472">Membrane</keyword>
<dbReference type="Proteomes" id="UP000299102">
    <property type="component" value="Unassembled WGS sequence"/>
</dbReference>
<keyword evidence="6" id="KW-0325">Glycoprotein</keyword>
<keyword evidence="3" id="KW-0202">Cytokine</keyword>
<dbReference type="OrthoDB" id="5947373at2759"/>
<reference evidence="10 11" key="1">
    <citation type="journal article" date="2019" name="Commun. Biol.">
        <title>The bagworm genome reveals a unique fibroin gene that provides high tensile strength.</title>
        <authorList>
            <person name="Kono N."/>
            <person name="Nakamura H."/>
            <person name="Ohtoshi R."/>
            <person name="Tomita M."/>
            <person name="Numata K."/>
            <person name="Arakawa K."/>
        </authorList>
    </citation>
    <scope>NUCLEOTIDE SEQUENCE [LARGE SCALE GENOMIC DNA]</scope>
</reference>
<dbReference type="PANTHER" id="PTHR15151:SF24">
    <property type="entry name" value="A PROLIFERATION-INDUCING LIGAND-LIKE PROTEIN-RELATED"/>
    <property type="match status" value="1"/>
</dbReference>
<evidence type="ECO:0000256" key="6">
    <source>
        <dbReference type="ARBA" id="ARBA00023180"/>
    </source>
</evidence>
<evidence type="ECO:0000256" key="3">
    <source>
        <dbReference type="ARBA" id="ARBA00022514"/>
    </source>
</evidence>
<accession>A0A4C1SAT9</accession>
<feature type="domain" description="THD" evidence="9">
    <location>
        <begin position="272"/>
        <end position="416"/>
    </location>
</feature>
<dbReference type="InterPro" id="IPR008983">
    <property type="entry name" value="Tumour_necrosis_fac-like_dom"/>
</dbReference>
<comment type="subcellular location">
    <subcellularLocation>
        <location evidence="1">Secreted</location>
    </subcellularLocation>
</comment>
<comment type="similarity">
    <text evidence="2">Belongs to the tumor necrosis factor family.</text>
</comment>
<evidence type="ECO:0000256" key="7">
    <source>
        <dbReference type="SAM" id="MobiDB-lite"/>
    </source>
</evidence>
<dbReference type="PROSITE" id="PS50049">
    <property type="entry name" value="THD_2"/>
    <property type="match status" value="1"/>
</dbReference>
<evidence type="ECO:0000256" key="5">
    <source>
        <dbReference type="ARBA" id="ARBA00023157"/>
    </source>
</evidence>
<keyword evidence="8" id="KW-0812">Transmembrane</keyword>
<dbReference type="Pfam" id="PF00229">
    <property type="entry name" value="TNF"/>
    <property type="match status" value="1"/>
</dbReference>
<organism evidence="10 11">
    <name type="scientific">Eumeta variegata</name>
    <name type="common">Bagworm moth</name>
    <name type="synonym">Eumeta japonica</name>
    <dbReference type="NCBI Taxonomy" id="151549"/>
    <lineage>
        <taxon>Eukaryota</taxon>
        <taxon>Metazoa</taxon>
        <taxon>Ecdysozoa</taxon>
        <taxon>Arthropoda</taxon>
        <taxon>Hexapoda</taxon>
        <taxon>Insecta</taxon>
        <taxon>Pterygota</taxon>
        <taxon>Neoptera</taxon>
        <taxon>Endopterygota</taxon>
        <taxon>Lepidoptera</taxon>
        <taxon>Glossata</taxon>
        <taxon>Ditrysia</taxon>
        <taxon>Tineoidea</taxon>
        <taxon>Psychidae</taxon>
        <taxon>Oiketicinae</taxon>
        <taxon>Eumeta</taxon>
    </lineage>
</organism>
<dbReference type="InterPro" id="IPR006052">
    <property type="entry name" value="TNF_dom"/>
</dbReference>
<feature type="compositionally biased region" description="Polar residues" evidence="7">
    <location>
        <begin position="1"/>
        <end position="11"/>
    </location>
</feature>
<feature type="transmembrane region" description="Helical" evidence="8">
    <location>
        <begin position="152"/>
        <end position="176"/>
    </location>
</feature>
<protein>
    <recommendedName>
        <fullName evidence="9">THD domain-containing protein</fullName>
    </recommendedName>
</protein>
<gene>
    <name evidence="10" type="ORF">EVAR_551_1</name>
</gene>
<evidence type="ECO:0000256" key="1">
    <source>
        <dbReference type="ARBA" id="ARBA00004613"/>
    </source>
</evidence>
<evidence type="ECO:0000256" key="2">
    <source>
        <dbReference type="ARBA" id="ARBA00008670"/>
    </source>
</evidence>
<dbReference type="AlphaFoldDB" id="A0A4C1SAT9"/>
<dbReference type="GO" id="GO:0005615">
    <property type="term" value="C:extracellular space"/>
    <property type="evidence" value="ECO:0007669"/>
    <property type="project" value="UniProtKB-KW"/>
</dbReference>
<dbReference type="EMBL" id="BGZK01000002">
    <property type="protein sequence ID" value="GBO99292.1"/>
    <property type="molecule type" value="Genomic_DNA"/>
</dbReference>
<evidence type="ECO:0000313" key="10">
    <source>
        <dbReference type="EMBL" id="GBO99292.1"/>
    </source>
</evidence>
<keyword evidence="8" id="KW-1133">Transmembrane helix</keyword>
<dbReference type="PANTHER" id="PTHR15151">
    <property type="entry name" value="PROTEIN EIGER"/>
    <property type="match status" value="1"/>
</dbReference>
<keyword evidence="4" id="KW-0964">Secreted</keyword>
<proteinExistence type="inferred from homology"/>